<evidence type="ECO:0000256" key="2">
    <source>
        <dbReference type="ARBA" id="ARBA00022908"/>
    </source>
</evidence>
<evidence type="ECO:0000256" key="1">
    <source>
        <dbReference type="ARBA" id="ARBA00008857"/>
    </source>
</evidence>
<dbReference type="InterPro" id="IPR002104">
    <property type="entry name" value="Integrase_catalytic"/>
</dbReference>
<dbReference type="InterPro" id="IPR035386">
    <property type="entry name" value="Arm-DNA-bind_5"/>
</dbReference>
<evidence type="ECO:0000313" key="9">
    <source>
        <dbReference type="Proteomes" id="UP000247973"/>
    </source>
</evidence>
<keyword evidence="3 5" id="KW-0238">DNA-binding</keyword>
<dbReference type="InterPro" id="IPR011010">
    <property type="entry name" value="DNA_brk_join_enz"/>
</dbReference>
<comment type="caution">
    <text evidence="8">The sequence shown here is derived from an EMBL/GenBank/DDBJ whole genome shotgun (WGS) entry which is preliminary data.</text>
</comment>
<dbReference type="EMBL" id="QICL01000032">
    <property type="protein sequence ID" value="PXV60024.1"/>
    <property type="molecule type" value="Genomic_DNA"/>
</dbReference>
<gene>
    <name evidence="8" type="ORF">CLV62_13212</name>
</gene>
<organism evidence="8 9">
    <name type="scientific">Dysgonomonas alginatilytica</name>
    <dbReference type="NCBI Taxonomy" id="1605892"/>
    <lineage>
        <taxon>Bacteria</taxon>
        <taxon>Pseudomonadati</taxon>
        <taxon>Bacteroidota</taxon>
        <taxon>Bacteroidia</taxon>
        <taxon>Bacteroidales</taxon>
        <taxon>Dysgonomonadaceae</taxon>
        <taxon>Dysgonomonas</taxon>
    </lineage>
</organism>
<dbReference type="PANTHER" id="PTHR30349">
    <property type="entry name" value="PHAGE INTEGRASE-RELATED"/>
    <property type="match status" value="1"/>
</dbReference>
<dbReference type="PROSITE" id="PS51900">
    <property type="entry name" value="CB"/>
    <property type="match status" value="1"/>
</dbReference>
<name>A0A2V3PKR1_9BACT</name>
<reference evidence="8 9" key="1">
    <citation type="submission" date="2018-03" db="EMBL/GenBank/DDBJ databases">
        <title>Genomic Encyclopedia of Archaeal and Bacterial Type Strains, Phase II (KMG-II): from individual species to whole genera.</title>
        <authorList>
            <person name="Goeker M."/>
        </authorList>
    </citation>
    <scope>NUCLEOTIDE SEQUENCE [LARGE SCALE GENOMIC DNA]</scope>
    <source>
        <strain evidence="8 9">DSM 100214</strain>
    </source>
</reference>
<keyword evidence="2" id="KW-0229">DNA integration</keyword>
<dbReference type="Gene3D" id="1.10.150.130">
    <property type="match status" value="1"/>
</dbReference>
<dbReference type="InterPro" id="IPR050090">
    <property type="entry name" value="Tyrosine_recombinase_XerCD"/>
</dbReference>
<dbReference type="OrthoDB" id="1094492at2"/>
<dbReference type="PROSITE" id="PS51898">
    <property type="entry name" value="TYR_RECOMBINASE"/>
    <property type="match status" value="1"/>
</dbReference>
<dbReference type="GO" id="GO:0015074">
    <property type="term" value="P:DNA integration"/>
    <property type="evidence" value="ECO:0007669"/>
    <property type="project" value="UniProtKB-KW"/>
</dbReference>
<protein>
    <submittedName>
        <fullName evidence="8">Site-specific recombinase XerD</fullName>
    </submittedName>
</protein>
<evidence type="ECO:0000313" key="8">
    <source>
        <dbReference type="EMBL" id="PXV60024.1"/>
    </source>
</evidence>
<dbReference type="InterPro" id="IPR044068">
    <property type="entry name" value="CB"/>
</dbReference>
<accession>A0A2V3PKR1</accession>
<dbReference type="InterPro" id="IPR025269">
    <property type="entry name" value="SAM-like_dom"/>
</dbReference>
<dbReference type="SUPFAM" id="SSF56349">
    <property type="entry name" value="DNA breaking-rejoining enzymes"/>
    <property type="match status" value="1"/>
</dbReference>
<dbReference type="GO" id="GO:0006310">
    <property type="term" value="P:DNA recombination"/>
    <property type="evidence" value="ECO:0007669"/>
    <property type="project" value="UniProtKB-KW"/>
</dbReference>
<dbReference type="Pfam" id="PF00589">
    <property type="entry name" value="Phage_integrase"/>
    <property type="match status" value="1"/>
</dbReference>
<evidence type="ECO:0000259" key="6">
    <source>
        <dbReference type="PROSITE" id="PS51898"/>
    </source>
</evidence>
<proteinExistence type="inferred from homology"/>
<dbReference type="Pfam" id="PF17293">
    <property type="entry name" value="Arm-DNA-bind_5"/>
    <property type="match status" value="1"/>
</dbReference>
<keyword evidence="9" id="KW-1185">Reference proteome</keyword>
<sequence>MSTFYSKQPTATLFFDTRRILKDGRCPVKLVIYYNKQKKRYNTDFSLSSEDWDRLNSVQLKDKVLKKLKTDMEALRVKATKTVELLGDTFSFETFEILFYDKQIKQRADKQDVYSSFEVYIGKLEDEKRIGTARSYIDALKSLRSFSPKLEFNNVTVDFLNSYERHMLENGRSVTTIGIYLRSLRAIINIAKADKIISEDQYPFGMKSHRKYEIPKANNIKKALEESAITKIVKYEPLTEEEAKARDLWLFSFYCNGMNMADIFALKYENIDGNFIYFHRKKTIRTRKIQEPLEIFISEPVAAIIKRWGNKERLNKNHIFDVINSTMTPDDIYHTTHITIRSINAYMKRIAKRLGIEAKVTTYVARHSWATTLLRNGVSTAYISKGFGHASFATTEQYLGGFTQDQKKDVAEILTKLANG</sequence>
<feature type="domain" description="Core-binding (CB)" evidence="7">
    <location>
        <begin position="108"/>
        <end position="192"/>
    </location>
</feature>
<dbReference type="Gene3D" id="1.10.443.10">
    <property type="entry name" value="Intergrase catalytic core"/>
    <property type="match status" value="1"/>
</dbReference>
<dbReference type="RefSeq" id="WP_110312195.1">
    <property type="nucleotide sequence ID" value="NZ_QICL01000032.1"/>
</dbReference>
<dbReference type="Proteomes" id="UP000247973">
    <property type="component" value="Unassembled WGS sequence"/>
</dbReference>
<evidence type="ECO:0000256" key="4">
    <source>
        <dbReference type="ARBA" id="ARBA00023172"/>
    </source>
</evidence>
<evidence type="ECO:0000256" key="3">
    <source>
        <dbReference type="ARBA" id="ARBA00023125"/>
    </source>
</evidence>
<dbReference type="AlphaFoldDB" id="A0A2V3PKR1"/>
<comment type="similarity">
    <text evidence="1">Belongs to the 'phage' integrase family.</text>
</comment>
<evidence type="ECO:0000259" key="7">
    <source>
        <dbReference type="PROSITE" id="PS51900"/>
    </source>
</evidence>
<keyword evidence="4" id="KW-0233">DNA recombination</keyword>
<dbReference type="Pfam" id="PF13102">
    <property type="entry name" value="Phage_int_SAM_5"/>
    <property type="match status" value="1"/>
</dbReference>
<dbReference type="GO" id="GO:0003677">
    <property type="term" value="F:DNA binding"/>
    <property type="evidence" value="ECO:0007669"/>
    <property type="project" value="UniProtKB-UniRule"/>
</dbReference>
<feature type="domain" description="Tyr recombinase" evidence="6">
    <location>
        <begin position="219"/>
        <end position="412"/>
    </location>
</feature>
<evidence type="ECO:0000256" key="5">
    <source>
        <dbReference type="PROSITE-ProRule" id="PRU01248"/>
    </source>
</evidence>
<dbReference type="PANTHER" id="PTHR30349:SF64">
    <property type="entry name" value="PROPHAGE INTEGRASE INTD-RELATED"/>
    <property type="match status" value="1"/>
</dbReference>
<dbReference type="InterPro" id="IPR010998">
    <property type="entry name" value="Integrase_recombinase_N"/>
</dbReference>
<dbReference type="InterPro" id="IPR013762">
    <property type="entry name" value="Integrase-like_cat_sf"/>
</dbReference>